<accession>A0A5U9KXQ1</accession>
<proteinExistence type="predicted"/>
<organism evidence="1">
    <name type="scientific">Salmonella newport</name>
    <dbReference type="NCBI Taxonomy" id="108619"/>
    <lineage>
        <taxon>Bacteria</taxon>
        <taxon>Pseudomonadati</taxon>
        <taxon>Pseudomonadota</taxon>
        <taxon>Gammaproteobacteria</taxon>
        <taxon>Enterobacterales</taxon>
        <taxon>Enterobacteriaceae</taxon>
        <taxon>Salmonella</taxon>
    </lineage>
</organism>
<sequence>MPGNNSEESDIIYGEMGVSTDVLEDFHCLLDTYSDNLQEKLLLLAVVTHSLMTAQDIEYFESLLPCGHRIQFINTGKHDLPFVPGDPPQILH</sequence>
<reference evidence="1" key="1">
    <citation type="submission" date="2018-07" db="EMBL/GenBank/DDBJ databases">
        <authorList>
            <person name="Ashton P.M."/>
            <person name="Dallman T."/>
            <person name="Nair S."/>
            <person name="De Pinna E."/>
            <person name="Peters T."/>
            <person name="Grant K."/>
        </authorList>
    </citation>
    <scope>NUCLEOTIDE SEQUENCE [LARGE SCALE GENOMIC DNA]</scope>
    <source>
        <strain evidence="1">436933</strain>
    </source>
</reference>
<dbReference type="AlphaFoldDB" id="A0A5U9KXQ1"/>
<name>A0A5U9KXQ1_SALNE</name>
<comment type="caution">
    <text evidence="1">The sequence shown here is derived from an EMBL/GenBank/DDBJ whole genome shotgun (WGS) entry which is preliminary data.</text>
</comment>
<gene>
    <name evidence="1" type="ORF">DRY71_25220</name>
</gene>
<dbReference type="EMBL" id="AAGUYM010000048">
    <property type="protein sequence ID" value="EBS2695980.1"/>
    <property type="molecule type" value="Genomic_DNA"/>
</dbReference>
<protein>
    <submittedName>
        <fullName evidence="1">Uncharacterized protein</fullName>
    </submittedName>
</protein>
<evidence type="ECO:0000313" key="1">
    <source>
        <dbReference type="EMBL" id="EBS2695980.1"/>
    </source>
</evidence>
<dbReference type="Proteomes" id="UP000839726">
    <property type="component" value="Unassembled WGS sequence"/>
</dbReference>